<evidence type="ECO:0000313" key="4">
    <source>
        <dbReference type="Proteomes" id="UP001497497"/>
    </source>
</evidence>
<reference evidence="3 4" key="1">
    <citation type="submission" date="2024-04" db="EMBL/GenBank/DDBJ databases">
        <authorList>
            <consortium name="Genoscope - CEA"/>
            <person name="William W."/>
        </authorList>
    </citation>
    <scope>NUCLEOTIDE SEQUENCE [LARGE SCALE GENOMIC DNA]</scope>
</reference>
<sequence length="513" mass="58640">MGRKKGKKGKAARNAKAGQPTTGNEEEVYLKAPHSFVFHRGHVGRTVKDLVFDVRKIMEPYTASNLRVRKKNVMKDFLTIAGPLHVSHFIAFTKTDIATYMKLICVPRGPTLTFKVNEFCLSKDVLSFQKHPDVESKLFANHAVMVTNIPSDTMENKLMNVTFKNMFPSINPNTVKLNNMRRTVLVNYDTENKSLDLRHYTMKVVPTGVSRAMKKLMKSKLPNLGHHEDIADLFLEKGLSDSEGEQDGPHNQVTVTQKVKGRGVTRNAVNAIRLKEIGPRLSLQLVKIEEGFEGGNVLFHSLIEKTEEELEALKLMRQQKQKEKMARKQKQEANVRKKQEVKQEHIKKTLEGMKRKQNETETDKESEEEGDEQSTVEANAHEDSDDDVEYYKQEVGEEPEPEMFSKTRKRKVTKQEASGPSPKRQRQDKPRFKRQDKSGGSGPRDIKEKRNRARNAGTEVKNKRSKFSVKFGSKSGGGKKMGDKREGKKKSKFNTVHNKVKKPMFRPKTNKRR</sequence>
<dbReference type="PROSITE" id="PS50833">
    <property type="entry name" value="BRIX"/>
    <property type="match status" value="1"/>
</dbReference>
<dbReference type="EMBL" id="CAXITT010000018">
    <property type="protein sequence ID" value="CAL1527471.1"/>
    <property type="molecule type" value="Genomic_DNA"/>
</dbReference>
<dbReference type="GO" id="GO:0030687">
    <property type="term" value="C:preribosome, large subunit precursor"/>
    <property type="evidence" value="ECO:0007669"/>
    <property type="project" value="TreeGrafter"/>
</dbReference>
<accession>A0AAV2H1T6</accession>
<name>A0AAV2H1T6_LYMST</name>
<dbReference type="InterPro" id="IPR045112">
    <property type="entry name" value="PPAN-like"/>
</dbReference>
<dbReference type="InterPro" id="IPR007109">
    <property type="entry name" value="Brix"/>
</dbReference>
<dbReference type="GO" id="GO:0019843">
    <property type="term" value="F:rRNA binding"/>
    <property type="evidence" value="ECO:0007669"/>
    <property type="project" value="InterPro"/>
</dbReference>
<feature type="region of interest" description="Disordered" evidence="1">
    <location>
        <begin position="321"/>
        <end position="513"/>
    </location>
</feature>
<evidence type="ECO:0000256" key="1">
    <source>
        <dbReference type="SAM" id="MobiDB-lite"/>
    </source>
</evidence>
<proteinExistence type="predicted"/>
<dbReference type="Proteomes" id="UP001497497">
    <property type="component" value="Unassembled WGS sequence"/>
</dbReference>
<feature type="domain" description="Brix" evidence="2">
    <location>
        <begin position="33"/>
        <end position="294"/>
    </location>
</feature>
<feature type="compositionally biased region" description="Basic residues" evidence="1">
    <location>
        <begin position="487"/>
        <end position="513"/>
    </location>
</feature>
<dbReference type="Pfam" id="PF04427">
    <property type="entry name" value="Brix"/>
    <property type="match status" value="1"/>
</dbReference>
<feature type="compositionally biased region" description="Basic residues" evidence="1">
    <location>
        <begin position="1"/>
        <end position="13"/>
    </location>
</feature>
<dbReference type="SMART" id="SM00879">
    <property type="entry name" value="Brix"/>
    <property type="match status" value="1"/>
</dbReference>
<feature type="region of interest" description="Disordered" evidence="1">
    <location>
        <begin position="1"/>
        <end position="25"/>
    </location>
</feature>
<dbReference type="GO" id="GO:0006364">
    <property type="term" value="P:rRNA processing"/>
    <property type="evidence" value="ECO:0007669"/>
    <property type="project" value="InterPro"/>
</dbReference>
<feature type="compositionally biased region" description="Basic and acidic residues" evidence="1">
    <location>
        <begin position="425"/>
        <end position="437"/>
    </location>
</feature>
<keyword evidence="4" id="KW-1185">Reference proteome</keyword>
<organism evidence="3 4">
    <name type="scientific">Lymnaea stagnalis</name>
    <name type="common">Great pond snail</name>
    <name type="synonym">Helix stagnalis</name>
    <dbReference type="NCBI Taxonomy" id="6523"/>
    <lineage>
        <taxon>Eukaryota</taxon>
        <taxon>Metazoa</taxon>
        <taxon>Spiralia</taxon>
        <taxon>Lophotrochozoa</taxon>
        <taxon>Mollusca</taxon>
        <taxon>Gastropoda</taxon>
        <taxon>Heterobranchia</taxon>
        <taxon>Euthyneura</taxon>
        <taxon>Panpulmonata</taxon>
        <taxon>Hygrophila</taxon>
        <taxon>Lymnaeoidea</taxon>
        <taxon>Lymnaeidae</taxon>
        <taxon>Lymnaea</taxon>
    </lineage>
</organism>
<evidence type="ECO:0000313" key="3">
    <source>
        <dbReference type="EMBL" id="CAL1527471.1"/>
    </source>
</evidence>
<dbReference type="GO" id="GO:0000027">
    <property type="term" value="P:ribosomal large subunit assembly"/>
    <property type="evidence" value="ECO:0007669"/>
    <property type="project" value="TreeGrafter"/>
</dbReference>
<gene>
    <name evidence="3" type="ORF">GSLYS_00001648001</name>
</gene>
<feature type="compositionally biased region" description="Basic and acidic residues" evidence="1">
    <location>
        <begin position="321"/>
        <end position="363"/>
    </location>
</feature>
<protein>
    <recommendedName>
        <fullName evidence="2">Brix domain-containing protein</fullName>
    </recommendedName>
</protein>
<dbReference type="PANTHER" id="PTHR12661:SF5">
    <property type="entry name" value="SUPPRESSOR OF SWI4 1 HOMOLOG"/>
    <property type="match status" value="1"/>
</dbReference>
<comment type="caution">
    <text evidence="3">The sequence shown here is derived from an EMBL/GenBank/DDBJ whole genome shotgun (WGS) entry which is preliminary data.</text>
</comment>
<dbReference type="AlphaFoldDB" id="A0AAV2H1T6"/>
<feature type="compositionally biased region" description="Acidic residues" evidence="1">
    <location>
        <begin position="364"/>
        <end position="374"/>
    </location>
</feature>
<dbReference type="PANTHER" id="PTHR12661">
    <property type="entry name" value="PETER PAN-RELATED"/>
    <property type="match status" value="1"/>
</dbReference>
<evidence type="ECO:0000259" key="2">
    <source>
        <dbReference type="PROSITE" id="PS50833"/>
    </source>
</evidence>